<comment type="caution">
    <text evidence="2">The sequence shown here is derived from an EMBL/GenBank/DDBJ whole genome shotgun (WGS) entry which is preliminary data.</text>
</comment>
<organism evidence="2 3">
    <name type="scientific">Anaerobacterium chartisolvens</name>
    <dbReference type="NCBI Taxonomy" id="1297424"/>
    <lineage>
        <taxon>Bacteria</taxon>
        <taxon>Bacillati</taxon>
        <taxon>Bacillota</taxon>
        <taxon>Clostridia</taxon>
        <taxon>Eubacteriales</taxon>
        <taxon>Oscillospiraceae</taxon>
        <taxon>Anaerobacterium</taxon>
    </lineage>
</organism>
<proteinExistence type="predicted"/>
<dbReference type="NCBIfam" id="TIGR02532">
    <property type="entry name" value="IV_pilin_GFxxxE"/>
    <property type="match status" value="1"/>
</dbReference>
<evidence type="ECO:0000313" key="2">
    <source>
        <dbReference type="EMBL" id="RCX13793.1"/>
    </source>
</evidence>
<gene>
    <name evidence="2" type="ORF">DFR58_11622</name>
</gene>
<dbReference type="Pfam" id="PF07963">
    <property type="entry name" value="N_methyl"/>
    <property type="match status" value="1"/>
</dbReference>
<keyword evidence="1" id="KW-1133">Transmembrane helix</keyword>
<dbReference type="InterPro" id="IPR012902">
    <property type="entry name" value="N_methyl_site"/>
</dbReference>
<keyword evidence="3" id="KW-1185">Reference proteome</keyword>
<reference evidence="2 3" key="1">
    <citation type="submission" date="2018-07" db="EMBL/GenBank/DDBJ databases">
        <title>Genomic Encyclopedia of Type Strains, Phase IV (KMG-IV): sequencing the most valuable type-strain genomes for metagenomic binning, comparative biology and taxonomic classification.</title>
        <authorList>
            <person name="Goeker M."/>
        </authorList>
    </citation>
    <scope>NUCLEOTIDE SEQUENCE [LARGE SCALE GENOMIC DNA]</scope>
    <source>
        <strain evidence="2 3">DSM 27016</strain>
    </source>
</reference>
<feature type="transmembrane region" description="Helical" evidence="1">
    <location>
        <begin position="20"/>
        <end position="44"/>
    </location>
</feature>
<protein>
    <submittedName>
        <fullName evidence="2">Prepilin-type N-terminal cleavage/methylation domain-containing protein</fullName>
    </submittedName>
</protein>
<dbReference type="Proteomes" id="UP000253034">
    <property type="component" value="Unassembled WGS sequence"/>
</dbReference>
<keyword evidence="1" id="KW-0472">Membrane</keyword>
<name>A0A369AXA8_9FIRM</name>
<evidence type="ECO:0000313" key="3">
    <source>
        <dbReference type="Proteomes" id="UP000253034"/>
    </source>
</evidence>
<accession>A0A369AXA8</accession>
<dbReference type="RefSeq" id="WP_170138154.1">
    <property type="nucleotide sequence ID" value="NZ_QPJT01000016.1"/>
</dbReference>
<dbReference type="EMBL" id="QPJT01000016">
    <property type="protein sequence ID" value="RCX13793.1"/>
    <property type="molecule type" value="Genomic_DNA"/>
</dbReference>
<keyword evidence="1" id="KW-0812">Transmembrane</keyword>
<dbReference type="AlphaFoldDB" id="A0A369AXA8"/>
<evidence type="ECO:0000256" key="1">
    <source>
        <dbReference type="SAM" id="Phobius"/>
    </source>
</evidence>
<sequence length="114" mass="12617">MKKFKTFRTNNKGFTFIEVIVCIFILSITIAAFTALFAGSYSAIFGTGYKSRAVFEAQEKIERAVAEGEAGEEHDMTITFPGSPSVTIRSEGEIIKKNAEVNGQRFDVSTFVPY</sequence>